<dbReference type="Proteomes" id="UP000070444">
    <property type="component" value="Unassembled WGS sequence"/>
</dbReference>
<gene>
    <name evidence="1" type="ORF">CONCODRAFT_10623</name>
</gene>
<dbReference type="EMBL" id="KQ964643">
    <property type="protein sequence ID" value="KXN67344.1"/>
    <property type="molecule type" value="Genomic_DNA"/>
</dbReference>
<keyword evidence="2" id="KW-1185">Reference proteome</keyword>
<evidence type="ECO:0000313" key="2">
    <source>
        <dbReference type="Proteomes" id="UP000070444"/>
    </source>
</evidence>
<dbReference type="CDD" id="cd12148">
    <property type="entry name" value="fungal_TF_MHR"/>
    <property type="match status" value="1"/>
</dbReference>
<dbReference type="AlphaFoldDB" id="A0A137NXG0"/>
<sequence>MAKLTYLIEYKVCKKCQFKVVKFEDYCKKCLSMLDPSKKFIPYKSKKSMIFDNNENSYNFATFRIPRLNFNNYKVQKEYLLVTNFQFDQFQSLEHLTSYLICSNKFPLSCLIGELGWSIKRMPQIKRMIDSNLSLIPIATANIEDTSIFEVRETNGLELLYNPKFWTDLIRLYVVKQHPYLPIFNLKYFDLNLVPQALLVGIYCTGYSFWTKKSPELDHYMEQLAKRNISRVLFKPNISNLQALLLHCILFYSQCKVTEGRALLSHITRVSYLIGIHIQSGKFSSQVIYNRDLLYRKILFWQRNLNTVYKLVPSYELDVPKLIPNLYYDNWHELSKSTSAVLGLIENEVSVLSQLASLNVQYLDQSLLTLVFPVIKSQSDEEIEKMCWTRYNKLSKDFIKLSEEIKLLELRHSNCKKSSYLLQNLVDEKSLKIFYLDFYLVIFEFGRLNTSQLSTEFLDKTIEICDSILDMSFKSDLTEGAIEVSYLAGLTYMSMFTNLSEAKKLEIVSKLEILSKTFNDTLDKDNLFNYLIFNCGKKLINK</sequence>
<proteinExistence type="predicted"/>
<evidence type="ECO:0008006" key="3">
    <source>
        <dbReference type="Google" id="ProtNLM"/>
    </source>
</evidence>
<protein>
    <recommendedName>
        <fullName evidence="3">Transcription factor domain-containing protein</fullName>
    </recommendedName>
</protein>
<accession>A0A137NXG0</accession>
<reference evidence="1 2" key="1">
    <citation type="journal article" date="2015" name="Genome Biol. Evol.">
        <title>Phylogenomic analyses indicate that early fungi evolved digesting cell walls of algal ancestors of land plants.</title>
        <authorList>
            <person name="Chang Y."/>
            <person name="Wang S."/>
            <person name="Sekimoto S."/>
            <person name="Aerts A.L."/>
            <person name="Choi C."/>
            <person name="Clum A."/>
            <person name="LaButti K.M."/>
            <person name="Lindquist E.A."/>
            <person name="Yee Ngan C."/>
            <person name="Ohm R.A."/>
            <person name="Salamov A.A."/>
            <person name="Grigoriev I.V."/>
            <person name="Spatafora J.W."/>
            <person name="Berbee M.L."/>
        </authorList>
    </citation>
    <scope>NUCLEOTIDE SEQUENCE [LARGE SCALE GENOMIC DNA]</scope>
    <source>
        <strain evidence="1 2">NRRL 28638</strain>
    </source>
</reference>
<evidence type="ECO:0000313" key="1">
    <source>
        <dbReference type="EMBL" id="KXN67344.1"/>
    </source>
</evidence>
<organism evidence="1 2">
    <name type="scientific">Conidiobolus coronatus (strain ATCC 28846 / CBS 209.66 / NRRL 28638)</name>
    <name type="common">Delacroixia coronata</name>
    <dbReference type="NCBI Taxonomy" id="796925"/>
    <lineage>
        <taxon>Eukaryota</taxon>
        <taxon>Fungi</taxon>
        <taxon>Fungi incertae sedis</taxon>
        <taxon>Zoopagomycota</taxon>
        <taxon>Entomophthoromycotina</taxon>
        <taxon>Entomophthoromycetes</taxon>
        <taxon>Entomophthorales</taxon>
        <taxon>Ancylistaceae</taxon>
        <taxon>Conidiobolus</taxon>
    </lineage>
</organism>
<name>A0A137NXG0_CONC2</name>